<sequence length="171" mass="19918">MNVLKSVLNNIDKFNEKMAKIFAWAMLLLTLTMTYEVVSRYGFNKPTIWSYDVSYMLGSMVLIFGMAYTLRIGGHVTIDLIYNRFSRRVQLIMYIIFTIVLFFPLWALMVKVMIPHTLFSWAKHESSWVGTWQPIVYPFKTWVTVGTIMLVLQGTAEFIRDIVELIGGERP</sequence>
<feature type="domain" description="Tripartite ATP-independent periplasmic transporters DctQ component" evidence="10">
    <location>
        <begin position="29"/>
        <end position="162"/>
    </location>
</feature>
<dbReference type="AlphaFoldDB" id="A0AAU0UNU6"/>
<dbReference type="InterPro" id="IPR007387">
    <property type="entry name" value="TRAP_DctQ"/>
</dbReference>
<proteinExistence type="inferred from homology"/>
<keyword evidence="12" id="KW-1185">Reference proteome</keyword>
<reference evidence="11 12" key="1">
    <citation type="submission" date="2023-04" db="EMBL/GenBank/DDBJ databases">
        <authorList>
            <person name="Hsu D."/>
        </authorList>
    </citation>
    <scope>NUCLEOTIDE SEQUENCE [LARGE SCALE GENOMIC DNA]</scope>
    <source>
        <strain evidence="11 12">MK1</strain>
    </source>
</reference>
<feature type="transmembrane region" description="Helical" evidence="9">
    <location>
        <begin position="91"/>
        <end position="114"/>
    </location>
</feature>
<evidence type="ECO:0000256" key="4">
    <source>
        <dbReference type="ARBA" id="ARBA00022519"/>
    </source>
</evidence>
<comment type="similarity">
    <text evidence="8">Belongs to the TRAP transporter small permease family.</text>
</comment>
<evidence type="ECO:0000256" key="7">
    <source>
        <dbReference type="ARBA" id="ARBA00023136"/>
    </source>
</evidence>
<comment type="subcellular location">
    <subcellularLocation>
        <location evidence="1">Cell inner membrane</location>
        <topology evidence="1">Multi-pass membrane protein</topology>
    </subcellularLocation>
</comment>
<dbReference type="PANTHER" id="PTHR35011">
    <property type="entry name" value="2,3-DIKETO-L-GULONATE TRAP TRANSPORTER SMALL PERMEASE PROTEIN YIAM"/>
    <property type="match status" value="1"/>
</dbReference>
<feature type="transmembrane region" description="Helical" evidence="9">
    <location>
        <begin position="53"/>
        <end position="70"/>
    </location>
</feature>
<evidence type="ECO:0000256" key="1">
    <source>
        <dbReference type="ARBA" id="ARBA00004429"/>
    </source>
</evidence>
<keyword evidence="5 9" id="KW-0812">Transmembrane</keyword>
<evidence type="ECO:0000256" key="2">
    <source>
        <dbReference type="ARBA" id="ARBA00022448"/>
    </source>
</evidence>
<dbReference type="KEGG" id="dbc:MFMK1_002437"/>
<keyword evidence="6 9" id="KW-1133">Transmembrane helix</keyword>
<keyword evidence="2" id="KW-0813">Transport</keyword>
<feature type="transmembrane region" description="Helical" evidence="9">
    <location>
        <begin position="21"/>
        <end position="41"/>
    </location>
</feature>
<evidence type="ECO:0000313" key="12">
    <source>
        <dbReference type="Proteomes" id="UP001329915"/>
    </source>
</evidence>
<accession>A0AAU0UNU6</accession>
<evidence type="ECO:0000313" key="11">
    <source>
        <dbReference type="EMBL" id="WRO22600.1"/>
    </source>
</evidence>
<keyword evidence="4" id="KW-0997">Cell inner membrane</keyword>
<dbReference type="Pfam" id="PF04290">
    <property type="entry name" value="DctQ"/>
    <property type="match status" value="1"/>
</dbReference>
<feature type="transmembrane region" description="Helical" evidence="9">
    <location>
        <begin position="134"/>
        <end position="152"/>
    </location>
</feature>
<organism evidence="11 12">
    <name type="scientific">Metallumcola ferriviriculae</name>
    <dbReference type="NCBI Taxonomy" id="3039180"/>
    <lineage>
        <taxon>Bacteria</taxon>
        <taxon>Bacillati</taxon>
        <taxon>Bacillota</taxon>
        <taxon>Clostridia</taxon>
        <taxon>Neomoorellales</taxon>
        <taxon>Desulfitibacteraceae</taxon>
        <taxon>Metallumcola</taxon>
    </lineage>
</organism>
<evidence type="ECO:0000256" key="3">
    <source>
        <dbReference type="ARBA" id="ARBA00022475"/>
    </source>
</evidence>
<evidence type="ECO:0000256" key="9">
    <source>
        <dbReference type="SAM" id="Phobius"/>
    </source>
</evidence>
<keyword evidence="7 9" id="KW-0472">Membrane</keyword>
<evidence type="ECO:0000259" key="10">
    <source>
        <dbReference type="Pfam" id="PF04290"/>
    </source>
</evidence>
<dbReference type="GO" id="GO:0005886">
    <property type="term" value="C:plasma membrane"/>
    <property type="evidence" value="ECO:0007669"/>
    <property type="project" value="UniProtKB-SubCell"/>
</dbReference>
<gene>
    <name evidence="11" type="ORF">MFMK1_002437</name>
</gene>
<dbReference type="EMBL" id="CP121694">
    <property type="protein sequence ID" value="WRO22600.1"/>
    <property type="molecule type" value="Genomic_DNA"/>
</dbReference>
<name>A0AAU0UNU6_9FIRM</name>
<protein>
    <submittedName>
        <fullName evidence="11">TRAP transporter small permease subunit</fullName>
    </submittedName>
</protein>
<dbReference type="Proteomes" id="UP001329915">
    <property type="component" value="Chromosome"/>
</dbReference>
<dbReference type="InterPro" id="IPR055348">
    <property type="entry name" value="DctQ"/>
</dbReference>
<dbReference type="RefSeq" id="WP_366922009.1">
    <property type="nucleotide sequence ID" value="NZ_CP121694.1"/>
</dbReference>
<evidence type="ECO:0000256" key="5">
    <source>
        <dbReference type="ARBA" id="ARBA00022692"/>
    </source>
</evidence>
<evidence type="ECO:0000256" key="6">
    <source>
        <dbReference type="ARBA" id="ARBA00022989"/>
    </source>
</evidence>
<evidence type="ECO:0000256" key="8">
    <source>
        <dbReference type="ARBA" id="ARBA00038436"/>
    </source>
</evidence>
<dbReference type="PANTHER" id="PTHR35011:SF4">
    <property type="entry name" value="SLL1102 PROTEIN"/>
    <property type="match status" value="1"/>
</dbReference>
<keyword evidence="3" id="KW-1003">Cell membrane</keyword>